<organism evidence="2 4">
    <name type="scientific">Didymodactylos carnosus</name>
    <dbReference type="NCBI Taxonomy" id="1234261"/>
    <lineage>
        <taxon>Eukaryota</taxon>
        <taxon>Metazoa</taxon>
        <taxon>Spiralia</taxon>
        <taxon>Gnathifera</taxon>
        <taxon>Rotifera</taxon>
        <taxon>Eurotatoria</taxon>
        <taxon>Bdelloidea</taxon>
        <taxon>Philodinida</taxon>
        <taxon>Philodinidae</taxon>
        <taxon>Didymodactylos</taxon>
    </lineage>
</organism>
<dbReference type="Proteomes" id="UP000681722">
    <property type="component" value="Unassembled WGS sequence"/>
</dbReference>
<name>A0A815IZE5_9BILA</name>
<feature type="non-terminal residue" evidence="2">
    <location>
        <position position="1"/>
    </location>
</feature>
<evidence type="ECO:0000256" key="1">
    <source>
        <dbReference type="SAM" id="Phobius"/>
    </source>
</evidence>
<dbReference type="EMBL" id="CAJOBC010078167">
    <property type="protein sequence ID" value="CAF4265615.1"/>
    <property type="molecule type" value="Genomic_DNA"/>
</dbReference>
<evidence type="ECO:0000313" key="2">
    <source>
        <dbReference type="EMBL" id="CAF1375450.1"/>
    </source>
</evidence>
<feature type="transmembrane region" description="Helical" evidence="1">
    <location>
        <begin position="396"/>
        <end position="422"/>
    </location>
</feature>
<evidence type="ECO:0000313" key="3">
    <source>
        <dbReference type="EMBL" id="CAF4265615.1"/>
    </source>
</evidence>
<protein>
    <submittedName>
        <fullName evidence="2">Uncharacterized protein</fullName>
    </submittedName>
</protein>
<accession>A0A815IZE5</accession>
<proteinExistence type="predicted"/>
<dbReference type="Proteomes" id="UP000663829">
    <property type="component" value="Unassembled WGS sequence"/>
</dbReference>
<dbReference type="EMBL" id="CAJNOQ010016144">
    <property type="protein sequence ID" value="CAF1375450.1"/>
    <property type="molecule type" value="Genomic_DNA"/>
</dbReference>
<keyword evidence="1" id="KW-1133">Transmembrane helix</keyword>
<comment type="caution">
    <text evidence="2">The sequence shown here is derived from an EMBL/GenBank/DDBJ whole genome shotgun (WGS) entry which is preliminary data.</text>
</comment>
<sequence>IPPKLKCDIHFFSTAGQRTKCTWLRSLDLFSVPHHCIISHEQIGNAIDFSLYIISNASGGCTEISLFSDYLSACSKQIENLSRNAIDNIEIRNLCVQINLSNLQTLTSIKWIKFENCTVEFYLDEKEVKNTSFPEKWTFNNGRTTTFSNLIQMINHLNSWVELNLTECFGSIHNFDNFIPLATGLTGLTIQCDQFEVDQPSEDITKNSIYSTIRVLLDLKATKCPNISAYQWLGAKRGLEGISRTLKCEQRTIKLISESWLEDVDDNSPALNKESNVSAFTLSNNKMQNRTTVADSKFFTSIRMTITEPTATSSFQQTNREISHTLFPIPFNPKTMMTTSKIDDFAKIIGTKPKFIVAATINDGARERSVAITIPLSVTGTGEIPKSNKLTWSTPAIVAVTFACVSAAVVLTAFTIVLIRFLRTVIK</sequence>
<evidence type="ECO:0000313" key="4">
    <source>
        <dbReference type="Proteomes" id="UP000663829"/>
    </source>
</evidence>
<reference evidence="2" key="1">
    <citation type="submission" date="2021-02" db="EMBL/GenBank/DDBJ databases">
        <authorList>
            <person name="Nowell W R."/>
        </authorList>
    </citation>
    <scope>NUCLEOTIDE SEQUENCE</scope>
</reference>
<keyword evidence="1" id="KW-0472">Membrane</keyword>
<gene>
    <name evidence="2" type="ORF">GPM918_LOCUS32066</name>
    <name evidence="3" type="ORF">SRO942_LOCUS32725</name>
</gene>
<keyword evidence="4" id="KW-1185">Reference proteome</keyword>
<dbReference type="AlphaFoldDB" id="A0A815IZE5"/>
<keyword evidence="1" id="KW-0812">Transmembrane</keyword>